<reference evidence="2" key="2">
    <citation type="submission" date="2019-01" db="UniProtKB">
        <authorList>
            <consortium name="EnsemblPlants"/>
        </authorList>
    </citation>
    <scope>IDENTIFICATION</scope>
    <source>
        <strain evidence="2">cv. Heinz 1706</strain>
    </source>
</reference>
<organism evidence="2">
    <name type="scientific">Solanum lycopersicum</name>
    <name type="common">Tomato</name>
    <name type="synonym">Lycopersicon esculentum</name>
    <dbReference type="NCBI Taxonomy" id="4081"/>
    <lineage>
        <taxon>Eukaryota</taxon>
        <taxon>Viridiplantae</taxon>
        <taxon>Streptophyta</taxon>
        <taxon>Embryophyta</taxon>
        <taxon>Tracheophyta</taxon>
        <taxon>Spermatophyta</taxon>
        <taxon>Magnoliopsida</taxon>
        <taxon>eudicotyledons</taxon>
        <taxon>Gunneridae</taxon>
        <taxon>Pentapetalae</taxon>
        <taxon>asterids</taxon>
        <taxon>lamiids</taxon>
        <taxon>Solanales</taxon>
        <taxon>Solanaceae</taxon>
        <taxon>Solanoideae</taxon>
        <taxon>Solaneae</taxon>
        <taxon>Solanum</taxon>
        <taxon>Solanum subgen. Lycopersicon</taxon>
    </lineage>
</organism>
<evidence type="ECO:0000256" key="1">
    <source>
        <dbReference type="SAM" id="MobiDB-lite"/>
    </source>
</evidence>
<reference evidence="2" key="1">
    <citation type="journal article" date="2012" name="Nature">
        <title>The tomato genome sequence provides insights into fleshy fruit evolution.</title>
        <authorList>
            <consortium name="Tomato Genome Consortium"/>
        </authorList>
    </citation>
    <scope>NUCLEOTIDE SEQUENCE [LARGE SCALE GENOMIC DNA]</scope>
    <source>
        <strain evidence="2">cv. Heinz 1706</strain>
    </source>
</reference>
<dbReference type="Gramene" id="Solyc01g097260.3.1">
    <property type="protein sequence ID" value="Solyc01g097260.3.1"/>
    <property type="gene ID" value="Solyc01g097260.3"/>
</dbReference>
<keyword evidence="3" id="KW-1185">Reference proteome</keyword>
<dbReference type="EnsemblPlants" id="Solyc01g097260.3.1">
    <property type="protein sequence ID" value="Solyc01g097260.3.1"/>
    <property type="gene ID" value="Solyc01g097260.3"/>
</dbReference>
<feature type="compositionally biased region" description="Basic and acidic residues" evidence="1">
    <location>
        <begin position="77"/>
        <end position="86"/>
    </location>
</feature>
<proteinExistence type="predicted"/>
<evidence type="ECO:0000313" key="2">
    <source>
        <dbReference type="EnsemblPlants" id="Solyc01g097260.3.1"/>
    </source>
</evidence>
<protein>
    <submittedName>
        <fullName evidence="2">Uncharacterized protein</fullName>
    </submittedName>
</protein>
<feature type="region of interest" description="Disordered" evidence="1">
    <location>
        <begin position="53"/>
        <end position="110"/>
    </location>
</feature>
<name>A0A3Q7EMD9_SOLLC</name>
<dbReference type="STRING" id="4081.A0A3Q7EMD9"/>
<dbReference type="InParanoid" id="A0A3Q7EMD9"/>
<accession>A0A3Q7EMD9</accession>
<dbReference type="AlphaFoldDB" id="A0A3Q7EMD9"/>
<dbReference type="PaxDb" id="4081-Solyc01g097260.2.1"/>
<dbReference type="Proteomes" id="UP000004994">
    <property type="component" value="Chromosome 1"/>
</dbReference>
<sequence length="110" mass="12578">ERFTSYVSLTYTLCITKFLFKRLLVSSSHSIFSFFWGFQLETQKTKSISLSAMAVDGEQSHQSHRSRQSVPTAQKKSKSDEKKKGVSQENNKQHNPKKKLNGIVEGQHDD</sequence>
<evidence type="ECO:0000313" key="3">
    <source>
        <dbReference type="Proteomes" id="UP000004994"/>
    </source>
</evidence>